<organism evidence="2 3">
    <name type="scientific">Amphilophus citrinellus</name>
    <name type="common">Midas cichlid</name>
    <name type="synonym">Cichlasoma citrinellum</name>
    <dbReference type="NCBI Taxonomy" id="61819"/>
    <lineage>
        <taxon>Eukaryota</taxon>
        <taxon>Metazoa</taxon>
        <taxon>Chordata</taxon>
        <taxon>Craniata</taxon>
        <taxon>Vertebrata</taxon>
        <taxon>Euteleostomi</taxon>
        <taxon>Actinopterygii</taxon>
        <taxon>Neopterygii</taxon>
        <taxon>Teleostei</taxon>
        <taxon>Neoteleostei</taxon>
        <taxon>Acanthomorphata</taxon>
        <taxon>Ovalentaria</taxon>
        <taxon>Cichlomorphae</taxon>
        <taxon>Cichliformes</taxon>
        <taxon>Cichlidae</taxon>
        <taxon>New World cichlids</taxon>
        <taxon>Cichlasomatinae</taxon>
        <taxon>Heroini</taxon>
        <taxon>Amphilophus</taxon>
    </lineage>
</organism>
<evidence type="ECO:0000313" key="3">
    <source>
        <dbReference type="Proteomes" id="UP000261340"/>
    </source>
</evidence>
<reference evidence="2" key="1">
    <citation type="submission" date="2025-08" db="UniProtKB">
        <authorList>
            <consortium name="Ensembl"/>
        </authorList>
    </citation>
    <scope>IDENTIFICATION</scope>
</reference>
<dbReference type="STRING" id="61819.ENSACIP00000023562"/>
<feature type="compositionally biased region" description="Polar residues" evidence="1">
    <location>
        <begin position="16"/>
        <end position="27"/>
    </location>
</feature>
<dbReference type="Ensembl" id="ENSACIT00000024179.1">
    <property type="protein sequence ID" value="ENSACIP00000023562.1"/>
    <property type="gene ID" value="ENSACIG00000018306.1"/>
</dbReference>
<reference evidence="2" key="2">
    <citation type="submission" date="2025-09" db="UniProtKB">
        <authorList>
            <consortium name="Ensembl"/>
        </authorList>
    </citation>
    <scope>IDENTIFICATION</scope>
</reference>
<dbReference type="Proteomes" id="UP000261340">
    <property type="component" value="Unplaced"/>
</dbReference>
<dbReference type="GeneTree" id="ENSGT00940000153897"/>
<feature type="region of interest" description="Disordered" evidence="1">
    <location>
        <begin position="1"/>
        <end position="30"/>
    </location>
</feature>
<keyword evidence="3" id="KW-1185">Reference proteome</keyword>
<accession>A0A3Q0SKR8</accession>
<evidence type="ECO:0000313" key="2">
    <source>
        <dbReference type="Ensembl" id="ENSACIP00000023562.1"/>
    </source>
</evidence>
<sequence>IHTINRPIPTPIHSDSAGTTPTHTPQDSLMGVGGDVQEAFAQGPRRNLRNDLLIAADSITNTMSSLVKELNSEGGSESESTVDSDFGRELLATTSSDPFYAYKPRYFSDMPVSAADDESFEKDLERQLEDELQLDELKKAQAGNGQSMHGEL</sequence>
<proteinExistence type="predicted"/>
<protein>
    <submittedName>
        <fullName evidence="2">Uncharacterized protein</fullName>
    </submittedName>
</protein>
<dbReference type="AlphaFoldDB" id="A0A3Q0SKR8"/>
<evidence type="ECO:0000256" key="1">
    <source>
        <dbReference type="SAM" id="MobiDB-lite"/>
    </source>
</evidence>
<name>A0A3Q0SKR8_AMPCI</name>